<dbReference type="Gene3D" id="3.40.190.80">
    <property type="match status" value="1"/>
</dbReference>
<keyword evidence="3" id="KW-0460">Magnesium</keyword>
<comment type="cofactor">
    <cofactor evidence="3">
        <name>Mg(2+)</name>
        <dbReference type="ChEBI" id="CHEBI:18420"/>
    </cofactor>
</comment>
<proteinExistence type="predicted"/>
<dbReference type="GO" id="GO:0046854">
    <property type="term" value="P:phosphatidylinositol phosphate biosynthetic process"/>
    <property type="evidence" value="ECO:0007669"/>
    <property type="project" value="InterPro"/>
</dbReference>
<name>A0A5S9M840_BACIA</name>
<reference evidence="4 5" key="1">
    <citation type="submission" date="2019-12" db="EMBL/GenBank/DDBJ databases">
        <title>Full genome sequence of a Bacillus safensis strain isolated from commercially available natto in Indonesia.</title>
        <authorList>
            <person name="Yoshida M."/>
            <person name="Uomi M."/>
            <person name="Waturangi D."/>
            <person name="Ekaputri J.J."/>
            <person name="Setiamarga D.H.E."/>
        </authorList>
    </citation>
    <scope>NUCLEOTIDE SEQUENCE [LARGE SCALE GENOMIC DNA]</scope>
    <source>
        <strain evidence="4 5">IDN1</strain>
    </source>
</reference>
<dbReference type="Pfam" id="PF00459">
    <property type="entry name" value="Inositol_P"/>
    <property type="match status" value="1"/>
</dbReference>
<dbReference type="PROSITE" id="PS00630">
    <property type="entry name" value="IMP_2"/>
    <property type="match status" value="1"/>
</dbReference>
<protein>
    <recommendedName>
        <fullName evidence="2">inositol-phosphate phosphatase</fullName>
        <ecNumber evidence="2">3.1.3.25</ecNumber>
    </recommendedName>
</protein>
<dbReference type="Proteomes" id="UP000464658">
    <property type="component" value="Chromosome"/>
</dbReference>
<comment type="catalytic activity">
    <reaction evidence="1">
        <text>a myo-inositol phosphate + H2O = myo-inositol + phosphate</text>
        <dbReference type="Rhea" id="RHEA:24056"/>
        <dbReference type="ChEBI" id="CHEBI:15377"/>
        <dbReference type="ChEBI" id="CHEBI:17268"/>
        <dbReference type="ChEBI" id="CHEBI:43474"/>
        <dbReference type="ChEBI" id="CHEBI:84139"/>
        <dbReference type="EC" id="3.1.3.25"/>
    </reaction>
</comment>
<dbReference type="GO" id="GO:0052834">
    <property type="term" value="F:inositol monophosphate phosphatase activity"/>
    <property type="evidence" value="ECO:0007669"/>
    <property type="project" value="UniProtKB-EC"/>
</dbReference>
<dbReference type="EMBL" id="AP021906">
    <property type="protein sequence ID" value="BBP89015.1"/>
    <property type="molecule type" value="Genomic_DNA"/>
</dbReference>
<keyword evidence="3" id="KW-0479">Metal-binding</keyword>
<dbReference type="GO" id="GO:0046872">
    <property type="term" value="F:metal ion binding"/>
    <property type="evidence" value="ECO:0007669"/>
    <property type="project" value="UniProtKB-KW"/>
</dbReference>
<organism evidence="4 5">
    <name type="scientific">Bacillus safensis</name>
    <dbReference type="NCBI Taxonomy" id="561879"/>
    <lineage>
        <taxon>Bacteria</taxon>
        <taxon>Bacillati</taxon>
        <taxon>Bacillota</taxon>
        <taxon>Bacilli</taxon>
        <taxon>Bacillales</taxon>
        <taxon>Bacillaceae</taxon>
        <taxon>Bacillus</taxon>
    </lineage>
</organism>
<dbReference type="InterPro" id="IPR000760">
    <property type="entry name" value="Inositol_monophosphatase-like"/>
</dbReference>
<evidence type="ECO:0000313" key="5">
    <source>
        <dbReference type="Proteomes" id="UP000464658"/>
    </source>
</evidence>
<evidence type="ECO:0000313" key="4">
    <source>
        <dbReference type="EMBL" id="BBP89015.1"/>
    </source>
</evidence>
<accession>A0A5S9M840</accession>
<dbReference type="SUPFAM" id="SSF56655">
    <property type="entry name" value="Carbohydrate phosphatase"/>
    <property type="match status" value="1"/>
</dbReference>
<evidence type="ECO:0000256" key="3">
    <source>
        <dbReference type="PIRSR" id="PIRSR600760-2"/>
    </source>
</evidence>
<evidence type="ECO:0000256" key="2">
    <source>
        <dbReference type="ARBA" id="ARBA00013106"/>
    </source>
</evidence>
<dbReference type="EC" id="3.1.3.25" evidence="2"/>
<feature type="binding site" evidence="3">
    <location>
        <position position="28"/>
    </location>
    <ligand>
        <name>Mg(2+)</name>
        <dbReference type="ChEBI" id="CHEBI:18420"/>
        <label>1</label>
        <note>catalytic</note>
    </ligand>
</feature>
<gene>
    <name evidence="4" type="ORF">BsIDN1_26330</name>
</gene>
<evidence type="ECO:0000256" key="1">
    <source>
        <dbReference type="ARBA" id="ARBA00001033"/>
    </source>
</evidence>
<dbReference type="AlphaFoldDB" id="A0A5S9M840"/>
<sequence length="73" mass="8007">MDQLPLSFAYIASGRSDAYVTLRLAPWDYAAGCVLLDEVGAVYSNIHGERLTFLEKKNSIVAGNRSICEKNLA</sequence>
<dbReference type="InterPro" id="IPR020550">
    <property type="entry name" value="Inositol_monophosphatase_CS"/>
</dbReference>